<accession>A0ABV0FN93</accession>
<feature type="domain" description="BIG2" evidence="4">
    <location>
        <begin position="129"/>
        <end position="208"/>
    </location>
</feature>
<gene>
    <name evidence="5" type="ORF">ABHN84_02230</name>
</gene>
<dbReference type="InterPro" id="IPR003343">
    <property type="entry name" value="Big_2"/>
</dbReference>
<dbReference type="SMART" id="SM00635">
    <property type="entry name" value="BID_2"/>
    <property type="match status" value="7"/>
</dbReference>
<comment type="caution">
    <text evidence="5">The sequence shown here is derived from an EMBL/GenBank/DDBJ whole genome shotgun (WGS) entry which is preliminary data.</text>
</comment>
<sequence>MNSSLKKTYLVFTMLLGLILLAGCNGDSSNDNNNNGVLLTAIAVTPADSSMPLGLKQQFTAIGTYSDGTSSDITNSVTWSSDDSAVATINTSGIAMGVIPGSSTITASIIDSLSNEQSATATLTITDTTLTALAITPTNPSVAKGLSKQFAVTGTYSDGTSPDVTTSVTWSSANTLVATINASGLASGVAIGSAVISASLGSDEITTELNITDAILSSIALTPVEPSIAKGMTQQFTAIGTYSDGTSVDISASASWSSADTQVATMNTGGAAKGVSIGSSVITADFQAQSATSLLTVTDATLTSIMLTPANPHIPKGNTLQLTATGIYSDGISVDMTSSAIWSSSDTLIATVNADGIVSGIASGSTIITATSAALSATTNVTITDTSLTSIAVTPGNPTIAKDSNKQLTATGTYSDGSLANITNAVTWSSADTLVATVNNTGLANGISTGSSLINASAGGVSGSTNMTITSAVLSSIVVSPTNPSLVKGMNKQFAATGTYSDGSVADISTSVTWSSTDTLVATIDVNGLANGKVAGSSLITATSGAQSDSTNLTVTDATLNSIDITPVNPSIVKNSSQNFVAIGHYSDGSTTDITSTVMWSSADTQVATLNPNEQLNSGRATAIEVGSSVIQATLIGVFADTTLNVTAALPNNPLAPELGEVARFVMLASQAITTTSGSAIVDGDLGILDQARSYYAGFTAGVNAGEFDELTNGLSYAGDDSTPPYVVPVPYASMVAFINQSRTDLGIAYNFLAADPNPNAATQICPIELGNLTLTRGVYKTAADVTLQTGTLTLDGEGDPDSVFIFTIGGNLTSGAPGGDIVLINGAQAKNVYWRTAGKTVIGTNTKFSGNVFAWSEVNVLTGASVTGRLFAVTDQVTLDVNAISKAP</sequence>
<organism evidence="5 6">
    <name type="scientific">Shewanella vesiculosa</name>
    <dbReference type="NCBI Taxonomy" id="518738"/>
    <lineage>
        <taxon>Bacteria</taxon>
        <taxon>Pseudomonadati</taxon>
        <taxon>Pseudomonadota</taxon>
        <taxon>Gammaproteobacteria</taxon>
        <taxon>Alteromonadales</taxon>
        <taxon>Shewanellaceae</taxon>
        <taxon>Shewanella</taxon>
    </lineage>
</organism>
<keyword evidence="6" id="KW-1185">Reference proteome</keyword>
<comment type="similarity">
    <text evidence="1">Belongs to the ice-binding protein family.</text>
</comment>
<feature type="domain" description="BIG2" evidence="4">
    <location>
        <begin position="387"/>
        <end position="468"/>
    </location>
</feature>
<name>A0ABV0FN93_9GAMM</name>
<feature type="domain" description="BIG2" evidence="4">
    <location>
        <begin position="301"/>
        <end position="382"/>
    </location>
</feature>
<dbReference type="SUPFAM" id="SSF49373">
    <property type="entry name" value="Invasin/intimin cell-adhesion fragments"/>
    <property type="match status" value="6"/>
</dbReference>
<feature type="domain" description="BIG2" evidence="4">
    <location>
        <begin position="215"/>
        <end position="296"/>
    </location>
</feature>
<feature type="chain" id="PRO_5047142959" evidence="3">
    <location>
        <begin position="23"/>
        <end position="889"/>
    </location>
</feature>
<dbReference type="EMBL" id="JBDPZN010000001">
    <property type="protein sequence ID" value="MEO3681103.1"/>
    <property type="molecule type" value="Genomic_DNA"/>
</dbReference>
<dbReference type="InterPro" id="IPR021884">
    <property type="entry name" value="Ice-bd_prot"/>
</dbReference>
<dbReference type="Pfam" id="PF11999">
    <property type="entry name" value="Ice_binding"/>
    <property type="match status" value="1"/>
</dbReference>
<feature type="signal peptide" evidence="3">
    <location>
        <begin position="1"/>
        <end position="22"/>
    </location>
</feature>
<protein>
    <submittedName>
        <fullName evidence="5">Ig-like domain-containing protein</fullName>
    </submittedName>
</protein>
<feature type="domain" description="BIG2" evidence="4">
    <location>
        <begin position="38"/>
        <end position="119"/>
    </location>
</feature>
<proteinExistence type="inferred from homology"/>
<evidence type="ECO:0000313" key="6">
    <source>
        <dbReference type="Proteomes" id="UP001477278"/>
    </source>
</evidence>
<dbReference type="Gene3D" id="2.60.40.1080">
    <property type="match status" value="7"/>
</dbReference>
<dbReference type="RefSeq" id="WP_347689504.1">
    <property type="nucleotide sequence ID" value="NZ_JBDPZN010000001.1"/>
</dbReference>
<dbReference type="Pfam" id="PF02368">
    <property type="entry name" value="Big_2"/>
    <property type="match status" value="7"/>
</dbReference>
<feature type="domain" description="BIG2" evidence="4">
    <location>
        <begin position="559"/>
        <end position="644"/>
    </location>
</feature>
<evidence type="ECO:0000256" key="1">
    <source>
        <dbReference type="ARBA" id="ARBA00005445"/>
    </source>
</evidence>
<dbReference type="PROSITE" id="PS51257">
    <property type="entry name" value="PROKAR_LIPOPROTEIN"/>
    <property type="match status" value="1"/>
</dbReference>
<evidence type="ECO:0000256" key="3">
    <source>
        <dbReference type="SAM" id="SignalP"/>
    </source>
</evidence>
<evidence type="ECO:0000313" key="5">
    <source>
        <dbReference type="EMBL" id="MEO3681103.1"/>
    </source>
</evidence>
<evidence type="ECO:0000256" key="2">
    <source>
        <dbReference type="ARBA" id="ARBA00022729"/>
    </source>
</evidence>
<reference evidence="5 6" key="1">
    <citation type="submission" date="2024-05" db="EMBL/GenBank/DDBJ databases">
        <title>Genome sequencing of Marine Estuary Bacteria, Shewanella vesiculosa and S. baltica, and Pseudomonas syringae.</title>
        <authorList>
            <person name="Gurung A."/>
            <person name="Maclea K.S."/>
        </authorList>
    </citation>
    <scope>NUCLEOTIDE SEQUENCE [LARGE SCALE GENOMIC DNA]</scope>
    <source>
        <strain evidence="5 6">1A</strain>
    </source>
</reference>
<dbReference type="Proteomes" id="UP001477278">
    <property type="component" value="Unassembled WGS sequence"/>
</dbReference>
<keyword evidence="2 3" id="KW-0732">Signal</keyword>
<evidence type="ECO:0000259" key="4">
    <source>
        <dbReference type="SMART" id="SM00635"/>
    </source>
</evidence>
<dbReference type="InterPro" id="IPR008964">
    <property type="entry name" value="Invasin/intimin_cell_adhesion"/>
</dbReference>
<feature type="domain" description="BIG2" evidence="4">
    <location>
        <begin position="473"/>
        <end position="554"/>
    </location>
</feature>